<name>A0A9Q1JJ63_9CARY</name>
<dbReference type="AlphaFoldDB" id="A0A9Q1JJ63"/>
<reference evidence="1" key="1">
    <citation type="submission" date="2022-04" db="EMBL/GenBank/DDBJ databases">
        <title>Carnegiea gigantea Genome sequencing and assembly v2.</title>
        <authorList>
            <person name="Copetti D."/>
            <person name="Sanderson M.J."/>
            <person name="Burquez A."/>
            <person name="Wojciechowski M.F."/>
        </authorList>
    </citation>
    <scope>NUCLEOTIDE SEQUENCE</scope>
    <source>
        <strain evidence="1">SGP5-SGP5p</strain>
        <tissue evidence="1">Aerial part</tissue>
    </source>
</reference>
<sequence>MSLLCSNCRGLGKIQAVKGLHSLVESYKPCLVFLSETKRSSADMLKLVGQFDGYTGFLWIVEDDRVACYVLKVGRKRRFENMWALDKKCEDIIKASWSNGNDGNAVVRCMAKLDQCMGDLIKWNKNEFGHVQHEIRRCTEDLEGTSDAGWRKELFAKLREWKRREEVMWWQRSWVNYMQYGDRNMGWIHQRANGRHASNVIAELRGGDAKWIPRPNSFKLITPKKNEFSLIRVEI</sequence>
<organism evidence="1 2">
    <name type="scientific">Carnegiea gigantea</name>
    <dbReference type="NCBI Taxonomy" id="171969"/>
    <lineage>
        <taxon>Eukaryota</taxon>
        <taxon>Viridiplantae</taxon>
        <taxon>Streptophyta</taxon>
        <taxon>Embryophyta</taxon>
        <taxon>Tracheophyta</taxon>
        <taxon>Spermatophyta</taxon>
        <taxon>Magnoliopsida</taxon>
        <taxon>eudicotyledons</taxon>
        <taxon>Gunneridae</taxon>
        <taxon>Pentapetalae</taxon>
        <taxon>Caryophyllales</taxon>
        <taxon>Cactineae</taxon>
        <taxon>Cactaceae</taxon>
        <taxon>Cactoideae</taxon>
        <taxon>Echinocereeae</taxon>
        <taxon>Carnegiea</taxon>
    </lineage>
</organism>
<gene>
    <name evidence="1" type="ORF">Cgig2_031551</name>
</gene>
<dbReference type="OrthoDB" id="1935089at2759"/>
<dbReference type="EMBL" id="JAKOGI010003051">
    <property type="protein sequence ID" value="KAJ8420918.1"/>
    <property type="molecule type" value="Genomic_DNA"/>
</dbReference>
<keyword evidence="2" id="KW-1185">Reference proteome</keyword>
<evidence type="ECO:0000313" key="1">
    <source>
        <dbReference type="EMBL" id="KAJ8420918.1"/>
    </source>
</evidence>
<accession>A0A9Q1JJ63</accession>
<protein>
    <submittedName>
        <fullName evidence="1">Uncharacterized protein</fullName>
    </submittedName>
</protein>
<proteinExistence type="predicted"/>
<comment type="caution">
    <text evidence="1">The sequence shown here is derived from an EMBL/GenBank/DDBJ whole genome shotgun (WGS) entry which is preliminary data.</text>
</comment>
<dbReference type="Proteomes" id="UP001153076">
    <property type="component" value="Unassembled WGS sequence"/>
</dbReference>
<evidence type="ECO:0000313" key="2">
    <source>
        <dbReference type="Proteomes" id="UP001153076"/>
    </source>
</evidence>